<sequence>MSTMTFNVGGFILTVAMTFSMNPAVRAQVVGISTSADAARAFVMPTAMQHFVKTFLRILPINGNSVFKVSDVLEQQGGAAGLADFIITSILDQLNVTISYAPQECKDVVISPDLAKMIIGNYDLPLIWQSQRVK</sequence>
<accession>A0AAD5MB22</accession>
<dbReference type="Proteomes" id="UP001196413">
    <property type="component" value="Unassembled WGS sequence"/>
</dbReference>
<proteinExistence type="predicted"/>
<evidence type="ECO:0000313" key="3">
    <source>
        <dbReference type="Proteomes" id="UP001196413"/>
    </source>
</evidence>
<dbReference type="EMBL" id="JAHQIW010001746">
    <property type="protein sequence ID" value="KAJ1353543.1"/>
    <property type="molecule type" value="Genomic_DNA"/>
</dbReference>
<name>A0AAD5MB22_PARTN</name>
<comment type="caution">
    <text evidence="2">The sequence shown here is derived from an EMBL/GenBank/DDBJ whole genome shotgun (WGS) entry which is preliminary data.</text>
</comment>
<dbReference type="AlphaFoldDB" id="A0AAD5MB22"/>
<keyword evidence="1" id="KW-0732">Signal</keyword>
<feature type="signal peptide" evidence="1">
    <location>
        <begin position="1"/>
        <end position="27"/>
    </location>
</feature>
<reference evidence="2" key="1">
    <citation type="submission" date="2021-06" db="EMBL/GenBank/DDBJ databases">
        <title>Parelaphostrongylus tenuis whole genome reference sequence.</title>
        <authorList>
            <person name="Garwood T.J."/>
            <person name="Larsen P.A."/>
            <person name="Fountain-Jones N.M."/>
            <person name="Garbe J.R."/>
            <person name="Macchietto M.G."/>
            <person name="Kania S.A."/>
            <person name="Gerhold R.W."/>
            <person name="Richards J.E."/>
            <person name="Wolf T.M."/>
        </authorList>
    </citation>
    <scope>NUCLEOTIDE SEQUENCE</scope>
    <source>
        <strain evidence="2">MNPRO001-30</strain>
        <tissue evidence="2">Meninges</tissue>
    </source>
</reference>
<protein>
    <submittedName>
        <fullName evidence="2">Uncharacterized protein</fullName>
    </submittedName>
</protein>
<evidence type="ECO:0000313" key="2">
    <source>
        <dbReference type="EMBL" id="KAJ1353543.1"/>
    </source>
</evidence>
<evidence type="ECO:0000256" key="1">
    <source>
        <dbReference type="SAM" id="SignalP"/>
    </source>
</evidence>
<organism evidence="2 3">
    <name type="scientific">Parelaphostrongylus tenuis</name>
    <name type="common">Meningeal worm</name>
    <dbReference type="NCBI Taxonomy" id="148309"/>
    <lineage>
        <taxon>Eukaryota</taxon>
        <taxon>Metazoa</taxon>
        <taxon>Ecdysozoa</taxon>
        <taxon>Nematoda</taxon>
        <taxon>Chromadorea</taxon>
        <taxon>Rhabditida</taxon>
        <taxon>Rhabditina</taxon>
        <taxon>Rhabditomorpha</taxon>
        <taxon>Strongyloidea</taxon>
        <taxon>Metastrongylidae</taxon>
        <taxon>Parelaphostrongylus</taxon>
    </lineage>
</organism>
<feature type="chain" id="PRO_5042056313" evidence="1">
    <location>
        <begin position="28"/>
        <end position="134"/>
    </location>
</feature>
<gene>
    <name evidence="2" type="ORF">KIN20_010188</name>
</gene>
<keyword evidence="3" id="KW-1185">Reference proteome</keyword>